<reference evidence="19 20" key="1">
    <citation type="submission" date="2020-01" db="EMBL/GenBank/DDBJ databases">
        <title>Aspergillus terreus IFO 6365 whole genome shotgun sequence.</title>
        <authorList>
            <person name="Kanamasa S."/>
            <person name="Takahashi H."/>
        </authorList>
    </citation>
    <scope>NUCLEOTIDE SEQUENCE [LARGE SCALE GENOMIC DNA]</scope>
    <source>
        <strain evidence="19 20">IFO 6365</strain>
    </source>
</reference>
<evidence type="ECO:0000313" key="19">
    <source>
        <dbReference type="EMBL" id="GFF16508.1"/>
    </source>
</evidence>
<keyword evidence="8" id="KW-0479">Metal-binding</keyword>
<keyword evidence="7" id="KW-0964">Secreted</keyword>
<evidence type="ECO:0000256" key="16">
    <source>
        <dbReference type="ARBA" id="ARBA00025679"/>
    </source>
</evidence>
<evidence type="ECO:0000256" key="5">
    <source>
        <dbReference type="ARBA" id="ARBA00012272"/>
    </source>
</evidence>
<keyword evidence="12 19" id="KW-0456">Lyase</keyword>
<proteinExistence type="inferred from homology"/>
<evidence type="ECO:0000256" key="6">
    <source>
        <dbReference type="ARBA" id="ARBA00016512"/>
    </source>
</evidence>
<feature type="chain" id="PRO_5043691657" description="Probable pectate lyase C" evidence="18">
    <location>
        <begin position="20"/>
        <end position="419"/>
    </location>
</feature>
<organism evidence="19 20">
    <name type="scientific">Aspergillus terreus</name>
    <dbReference type="NCBI Taxonomy" id="33178"/>
    <lineage>
        <taxon>Eukaryota</taxon>
        <taxon>Fungi</taxon>
        <taxon>Dikarya</taxon>
        <taxon>Ascomycota</taxon>
        <taxon>Pezizomycotina</taxon>
        <taxon>Eurotiomycetes</taxon>
        <taxon>Eurotiomycetidae</taxon>
        <taxon>Eurotiales</taxon>
        <taxon>Aspergillaceae</taxon>
        <taxon>Aspergillus</taxon>
        <taxon>Aspergillus subgen. Circumdati</taxon>
    </lineage>
</organism>
<dbReference type="VEuPathDB" id="FungiDB:ATEG_05467"/>
<dbReference type="Gene3D" id="2.160.20.10">
    <property type="entry name" value="Single-stranded right-handed beta-helix, Pectin lyase-like"/>
    <property type="match status" value="1"/>
</dbReference>
<feature type="region of interest" description="Disordered" evidence="17">
    <location>
        <begin position="351"/>
        <end position="397"/>
    </location>
</feature>
<evidence type="ECO:0000313" key="20">
    <source>
        <dbReference type="Proteomes" id="UP000452235"/>
    </source>
</evidence>
<evidence type="ECO:0000256" key="1">
    <source>
        <dbReference type="ARBA" id="ARBA00000695"/>
    </source>
</evidence>
<protein>
    <recommendedName>
        <fullName evidence="6">Probable pectate lyase C</fullName>
        <ecNumber evidence="5">4.2.2.2</ecNumber>
    </recommendedName>
</protein>
<accession>A0A5M3Z1H1</accession>
<dbReference type="PANTHER" id="PTHR42970:SF1">
    <property type="entry name" value="PECTATE LYASE C-RELATED"/>
    <property type="match status" value="1"/>
</dbReference>
<comment type="cofactor">
    <cofactor evidence="2">
        <name>Ca(2+)</name>
        <dbReference type="ChEBI" id="CHEBI:29108"/>
    </cofactor>
</comment>
<feature type="signal peptide" evidence="18">
    <location>
        <begin position="1"/>
        <end position="19"/>
    </location>
</feature>
<dbReference type="GO" id="GO:0046872">
    <property type="term" value="F:metal ion binding"/>
    <property type="evidence" value="ECO:0007669"/>
    <property type="project" value="UniProtKB-KW"/>
</dbReference>
<name>A0A5M3Z1H1_ASPTE</name>
<dbReference type="InterPro" id="IPR011050">
    <property type="entry name" value="Pectin_lyase_fold/virulence"/>
</dbReference>
<comment type="function">
    <text evidence="16">Pectinolytic enzyme consist of four classes of enzymes: pectin lyase, polygalacturonase, pectin methylesterase and rhamnogalacturonase. Among pectinolytic enzymes, pectin lyase is the most important in depolymerization of pectin, since it cleaves internal glycosidic bonds of highly methylated pectins. Favors pectate, the anion, over pectin, the methyl ester.</text>
</comment>
<dbReference type="InterPro" id="IPR052063">
    <property type="entry name" value="Polysaccharide_Lyase_1"/>
</dbReference>
<keyword evidence="15" id="KW-0624">Polysaccharide degradation</keyword>
<dbReference type="OrthoDB" id="302705at2759"/>
<evidence type="ECO:0000256" key="14">
    <source>
        <dbReference type="ARBA" id="ARBA00023316"/>
    </source>
</evidence>
<comment type="catalytic activity">
    <reaction evidence="1">
        <text>Eliminative cleavage of (1-&gt;4)-alpha-D-galacturonan to give oligosaccharides with 4-deoxy-alpha-D-galact-4-enuronosyl groups at their non-reducing ends.</text>
        <dbReference type="EC" id="4.2.2.2"/>
    </reaction>
</comment>
<comment type="similarity">
    <text evidence="4">Belongs to the polysaccharide lyase 1 family.</text>
</comment>
<keyword evidence="20" id="KW-1185">Reference proteome</keyword>
<evidence type="ECO:0000256" key="11">
    <source>
        <dbReference type="ARBA" id="ARBA00023180"/>
    </source>
</evidence>
<evidence type="ECO:0000256" key="4">
    <source>
        <dbReference type="ARBA" id="ARBA00010980"/>
    </source>
</evidence>
<dbReference type="EC" id="4.2.2.2" evidence="5"/>
<keyword evidence="10" id="KW-0106">Calcium</keyword>
<dbReference type="GO" id="GO:0000272">
    <property type="term" value="P:polysaccharide catabolic process"/>
    <property type="evidence" value="ECO:0007669"/>
    <property type="project" value="UniProtKB-KW"/>
</dbReference>
<evidence type="ECO:0000256" key="10">
    <source>
        <dbReference type="ARBA" id="ARBA00022837"/>
    </source>
</evidence>
<dbReference type="SUPFAM" id="SSF51126">
    <property type="entry name" value="Pectin lyase-like"/>
    <property type="match status" value="1"/>
</dbReference>
<evidence type="ECO:0000256" key="15">
    <source>
        <dbReference type="ARBA" id="ARBA00023326"/>
    </source>
</evidence>
<evidence type="ECO:0000256" key="2">
    <source>
        <dbReference type="ARBA" id="ARBA00001913"/>
    </source>
</evidence>
<evidence type="ECO:0000256" key="18">
    <source>
        <dbReference type="SAM" id="SignalP"/>
    </source>
</evidence>
<keyword evidence="9 18" id="KW-0732">Signal</keyword>
<evidence type="ECO:0000256" key="12">
    <source>
        <dbReference type="ARBA" id="ARBA00023239"/>
    </source>
</evidence>
<keyword evidence="11" id="KW-0325">Glycoprotein</keyword>
<keyword evidence="13" id="KW-0119">Carbohydrate metabolism</keyword>
<dbReference type="GO" id="GO:0030570">
    <property type="term" value="F:pectate lyase activity"/>
    <property type="evidence" value="ECO:0007669"/>
    <property type="project" value="UniProtKB-EC"/>
</dbReference>
<dbReference type="Proteomes" id="UP000452235">
    <property type="component" value="Unassembled WGS sequence"/>
</dbReference>
<dbReference type="PANTHER" id="PTHR42970">
    <property type="entry name" value="PECTATE LYASE C-RELATED"/>
    <property type="match status" value="1"/>
</dbReference>
<comment type="subcellular location">
    <subcellularLocation>
        <location evidence="3">Secreted</location>
    </subcellularLocation>
</comment>
<gene>
    <name evidence="19" type="ORF">ATEIFO6365_0005070000</name>
</gene>
<dbReference type="InterPro" id="IPR018247">
    <property type="entry name" value="EF_Hand_1_Ca_BS"/>
</dbReference>
<dbReference type="EMBL" id="BLJY01000005">
    <property type="protein sequence ID" value="GFF16508.1"/>
    <property type="molecule type" value="Genomic_DNA"/>
</dbReference>
<evidence type="ECO:0000256" key="8">
    <source>
        <dbReference type="ARBA" id="ARBA00022723"/>
    </source>
</evidence>
<keyword evidence="14" id="KW-0961">Cell wall biogenesis/degradation</keyword>
<evidence type="ECO:0000256" key="17">
    <source>
        <dbReference type="SAM" id="MobiDB-lite"/>
    </source>
</evidence>
<dbReference type="PROSITE" id="PS00018">
    <property type="entry name" value="EF_HAND_1"/>
    <property type="match status" value="1"/>
</dbReference>
<feature type="compositionally biased region" description="Acidic residues" evidence="17">
    <location>
        <begin position="373"/>
        <end position="386"/>
    </location>
</feature>
<evidence type="ECO:0000256" key="9">
    <source>
        <dbReference type="ARBA" id="ARBA00022729"/>
    </source>
</evidence>
<dbReference type="InterPro" id="IPR012334">
    <property type="entry name" value="Pectin_lyas_fold"/>
</dbReference>
<dbReference type="GO" id="GO:0071555">
    <property type="term" value="P:cell wall organization"/>
    <property type="evidence" value="ECO:0007669"/>
    <property type="project" value="UniProtKB-KW"/>
</dbReference>
<evidence type="ECO:0000256" key="7">
    <source>
        <dbReference type="ARBA" id="ARBA00022525"/>
    </source>
</evidence>
<evidence type="ECO:0000256" key="3">
    <source>
        <dbReference type="ARBA" id="ARBA00004613"/>
    </source>
</evidence>
<comment type="caution">
    <text evidence="19">The sequence shown here is derived from an EMBL/GenBank/DDBJ whole genome shotgun (WGS) entry which is preliminary data.</text>
</comment>
<sequence>MRLGIILFSLIGLCLSVSALIAFPGAEGFGASAVGGRQGEVYVVTNLNDSGEGSLRDAVSATDRIVVFSVGGVIEISDRIVVSKRVTILGQTAPGDGITVYGNGWSFSNADDAIVRYIRIRMGKGGDSGKDAITIAEGSTMIFDHVSVSWGRDETFSISGTASNITIQNTIIAQGLETHSCGGLIQTSGGVSLFRNLYIDNKTRNPKVKGVNDFTNNVVYNWGGGGGYIAGDSSGDSYANIIGNYFISGPSTSVTAFTRGNEYFHGYVETNYYDPDRDGTLNGNELGASASNYGGMALVDTKYDYPAVEYQMTPGEAVNYVTGYVGASKVRDSVDTQLIAQVKSWGAKGELISDEASMGGPGDLDGGSPPTDSDGDGIPDDAETEIGSDPNTADSMELHSSGYTYVEMWANSLVPSSYH</sequence>
<evidence type="ECO:0000256" key="13">
    <source>
        <dbReference type="ARBA" id="ARBA00023277"/>
    </source>
</evidence>
<dbReference type="GO" id="GO:0005576">
    <property type="term" value="C:extracellular region"/>
    <property type="evidence" value="ECO:0007669"/>
    <property type="project" value="UniProtKB-SubCell"/>
</dbReference>
<dbReference type="AlphaFoldDB" id="A0A5M3Z1H1"/>